<dbReference type="PANTHER" id="PTHR43734:SF7">
    <property type="entry name" value="4,4'-DIAPONEUROSPORENE OXYGENASE"/>
    <property type="match status" value="1"/>
</dbReference>
<evidence type="ECO:0000256" key="1">
    <source>
        <dbReference type="ARBA" id="ARBA00006046"/>
    </source>
</evidence>
<dbReference type="NCBIfam" id="NF003718">
    <property type="entry name" value="PRK05329.1-1"/>
    <property type="match status" value="1"/>
</dbReference>
<accession>A0A379CJU7</accession>
<protein>
    <recommendedName>
        <fullName evidence="5">Anaerobic glycerol-3-phosphate dehydrogenase subunit B</fullName>
        <shortName evidence="5">Anaerobic G-3-P dehydrogenase subunit B</shortName>
        <shortName evidence="5">Anaerobic G3Pdhase B</shortName>
        <ecNumber evidence="5">1.1.5.3</ecNumber>
    </recommendedName>
</protein>
<feature type="domain" description="FAD-dependent oxidoreductase 2 FAD-binding" evidence="6">
    <location>
        <begin position="4"/>
        <end position="407"/>
    </location>
</feature>
<evidence type="ECO:0000259" key="6">
    <source>
        <dbReference type="Pfam" id="PF00890"/>
    </source>
</evidence>
<dbReference type="InterPro" id="IPR003953">
    <property type="entry name" value="FAD-dep_OxRdtase_2_FAD-bd"/>
</dbReference>
<dbReference type="InterPro" id="IPR009158">
    <property type="entry name" value="G3P_DH_GlpB_su"/>
</dbReference>
<dbReference type="Proteomes" id="UP000664658">
    <property type="component" value="Unassembled WGS sequence"/>
</dbReference>
<dbReference type="EMBL" id="JAFNAA010000003">
    <property type="protein sequence ID" value="MBO1107327.1"/>
    <property type="molecule type" value="Genomic_DNA"/>
</dbReference>
<dbReference type="SUPFAM" id="SSF51905">
    <property type="entry name" value="FAD/NAD(P)-binding domain"/>
    <property type="match status" value="1"/>
</dbReference>
<evidence type="ECO:0000256" key="3">
    <source>
        <dbReference type="ARBA" id="ARBA00022643"/>
    </source>
</evidence>
<comment type="catalytic activity">
    <reaction evidence="5">
        <text>a quinone + sn-glycerol 3-phosphate = dihydroxyacetone phosphate + a quinol</text>
        <dbReference type="Rhea" id="RHEA:18977"/>
        <dbReference type="ChEBI" id="CHEBI:24646"/>
        <dbReference type="ChEBI" id="CHEBI:57597"/>
        <dbReference type="ChEBI" id="CHEBI:57642"/>
        <dbReference type="ChEBI" id="CHEBI:132124"/>
        <dbReference type="EC" id="1.1.5.3"/>
    </reaction>
</comment>
<sequence length="427" mass="46347">MKFDVAIIGAGLAGLTCGIQLAASGQRCTIISAGQCALNFSSGSLDLLSRLPDGTAVAAPLQALDQLTTQAPQHPYTRMGSAAMTRHVAHFMQLLQASNIEMQGEAQHNHLRMTPLGSLRPTWLSPLSVPVQPLPLPAQSGALALIGIEGFHDFQPEMAAATLQQYPAYQGCQILTGQLTLPQLDQLRRNPSEFRSVNVARVLEQLTDLAPLAAELKRAAQGATTVILPAVLGLENTRLRSELERLTGLQLLELPTLPPSVLGIRLQQALKRRFQQLGGLFMNGDQVQSARIENQRVTALYTRNHEEIPVEARDVVLASGSFFSNGLVAEFDRIREPVFGLDVIETGPRAEWSEERFLTSQPFLQFGVSVDNRLRVRKDGQTLHNVYAIGAVLGGYDPIYQGCGAGVSVTTALHVAEQILQQQEETA</sequence>
<dbReference type="NCBIfam" id="NF003721">
    <property type="entry name" value="PRK05329.1-4"/>
    <property type="match status" value="1"/>
</dbReference>
<name>A0A379CJU7_PLESH</name>
<keyword evidence="2 5" id="KW-0285">Flavoprotein</keyword>
<dbReference type="Pfam" id="PF00890">
    <property type="entry name" value="FAD_binding_2"/>
    <property type="match status" value="1"/>
</dbReference>
<dbReference type="GO" id="GO:0004368">
    <property type="term" value="F:glycerol-3-phosphate dehydrogenase (quinone) activity"/>
    <property type="evidence" value="ECO:0007669"/>
    <property type="project" value="UniProtKB-UniRule"/>
</dbReference>
<comment type="function">
    <text evidence="5">Conversion of glycerol 3-phosphate to dihydroxyacetone. Uses fumarate or nitrate as electron acceptor.</text>
</comment>
<comment type="similarity">
    <text evidence="1">Belongs to the carotenoid/retinoid oxidoreductase family.</text>
</comment>
<comment type="pathway">
    <text evidence="5">Polyol metabolism; glycerol degradation via glycerol kinase pathway; glycerone phosphate from sn-glycerol 3-phosphate (anaerobic route): step 1/1.</text>
</comment>
<dbReference type="GO" id="GO:0009331">
    <property type="term" value="C:glycerol-3-phosphate dehydrogenase (FAD) complex"/>
    <property type="evidence" value="ECO:0007669"/>
    <property type="project" value="InterPro"/>
</dbReference>
<comment type="subunit">
    <text evidence="5">Composed of a catalytic GlpA/B dimer and of membrane bound GlpC.</text>
</comment>
<evidence type="ECO:0000313" key="8">
    <source>
        <dbReference type="Proteomes" id="UP000664658"/>
    </source>
</evidence>
<dbReference type="Gene3D" id="3.50.50.60">
    <property type="entry name" value="FAD/NAD(P)-binding domain"/>
    <property type="match status" value="1"/>
</dbReference>
<comment type="cofactor">
    <cofactor evidence="5">
        <name>FMN</name>
        <dbReference type="ChEBI" id="CHEBI:58210"/>
    </cofactor>
</comment>
<dbReference type="EC" id="1.1.5.3" evidence="5"/>
<keyword evidence="3 5" id="KW-0288">FMN</keyword>
<dbReference type="PIRSF" id="PIRSF000141">
    <property type="entry name" value="Anaerobic_G3P_dh"/>
    <property type="match status" value="1"/>
</dbReference>
<comment type="similarity">
    <text evidence="5">Belongs to the anaerobic G-3-P dehydrogenase subunit B family.</text>
</comment>
<dbReference type="UniPathway" id="UPA00618">
    <property type="reaction ID" value="UER00673"/>
</dbReference>
<gene>
    <name evidence="5 7" type="primary">glpB</name>
    <name evidence="7" type="ORF">J2R62_03670</name>
</gene>
<dbReference type="PANTHER" id="PTHR43734">
    <property type="entry name" value="PHYTOENE DESATURASE"/>
    <property type="match status" value="1"/>
</dbReference>
<organism evidence="7 8">
    <name type="scientific">Plesiomonas shigelloides</name>
    <name type="common">Aeromonas shigelloides</name>
    <dbReference type="NCBI Taxonomy" id="703"/>
    <lineage>
        <taxon>Bacteria</taxon>
        <taxon>Pseudomonadati</taxon>
        <taxon>Pseudomonadota</taxon>
        <taxon>Gammaproteobacteria</taxon>
        <taxon>Enterobacterales</taxon>
        <taxon>Enterobacteriaceae</taxon>
        <taxon>Plesiomonas</taxon>
    </lineage>
</organism>
<dbReference type="RefSeq" id="WP_039046436.1">
    <property type="nucleotide sequence ID" value="NZ_CP050969.1"/>
</dbReference>
<proteinExistence type="inferred from homology"/>
<reference evidence="7" key="1">
    <citation type="submission" date="2021-03" db="EMBL/GenBank/DDBJ databases">
        <title>Plesiomonas shigelloides zfcc0051, isolated from zebrafish feces.</title>
        <authorList>
            <person name="Vanderhoek Z."/>
            <person name="Gaulke C."/>
        </authorList>
    </citation>
    <scope>NUCLEOTIDE SEQUENCE</scope>
    <source>
        <strain evidence="7">Zfcc0051</strain>
    </source>
</reference>
<dbReference type="NCBIfam" id="TIGR03378">
    <property type="entry name" value="glycerol3P_GlpB"/>
    <property type="match status" value="1"/>
</dbReference>
<evidence type="ECO:0000313" key="7">
    <source>
        <dbReference type="EMBL" id="MBO1107327.1"/>
    </source>
</evidence>
<evidence type="ECO:0000256" key="5">
    <source>
        <dbReference type="HAMAP-Rule" id="MF_00753"/>
    </source>
</evidence>
<dbReference type="AlphaFoldDB" id="A0A379CJU7"/>
<dbReference type="GO" id="GO:0019563">
    <property type="term" value="P:glycerol catabolic process"/>
    <property type="evidence" value="ECO:0007669"/>
    <property type="project" value="UniProtKB-UniRule"/>
</dbReference>
<evidence type="ECO:0000256" key="4">
    <source>
        <dbReference type="ARBA" id="ARBA00023002"/>
    </source>
</evidence>
<dbReference type="NCBIfam" id="NF003719">
    <property type="entry name" value="PRK05329.1-2"/>
    <property type="match status" value="1"/>
</dbReference>
<dbReference type="HAMAP" id="MF_00753">
    <property type="entry name" value="Glycerol3P_GlpB"/>
    <property type="match status" value="1"/>
</dbReference>
<evidence type="ECO:0000256" key="2">
    <source>
        <dbReference type="ARBA" id="ARBA00022630"/>
    </source>
</evidence>
<dbReference type="InterPro" id="IPR036188">
    <property type="entry name" value="FAD/NAD-bd_sf"/>
</dbReference>
<keyword evidence="4 5" id="KW-0560">Oxidoreductase</keyword>
<dbReference type="NCBIfam" id="NF003720">
    <property type="entry name" value="PRK05329.1-3"/>
    <property type="match status" value="1"/>
</dbReference>
<comment type="caution">
    <text evidence="7">The sequence shown here is derived from an EMBL/GenBank/DDBJ whole genome shotgun (WGS) entry which is preliminary data.</text>
</comment>